<dbReference type="RefSeq" id="WP_099471871.1">
    <property type="nucleotide sequence ID" value="NZ_CP041025.1"/>
</dbReference>
<dbReference type="InterPro" id="IPR050238">
    <property type="entry name" value="DNA_Rep/Repair_Clamp_Loader"/>
</dbReference>
<dbReference type="Pfam" id="PF13177">
    <property type="entry name" value="DNA_pol3_delta2"/>
    <property type="match status" value="1"/>
</dbReference>
<keyword evidence="2" id="KW-1185">Reference proteome</keyword>
<dbReference type="GO" id="GO:0009360">
    <property type="term" value="C:DNA polymerase III complex"/>
    <property type="evidence" value="ECO:0007669"/>
    <property type="project" value="TreeGrafter"/>
</dbReference>
<proteinExistence type="predicted"/>
<dbReference type="PANTHER" id="PTHR11669">
    <property type="entry name" value="REPLICATION FACTOR C / DNA POLYMERASE III GAMMA-TAU SUBUNIT"/>
    <property type="match status" value="1"/>
</dbReference>
<accession>A0A2G4YVE4</accession>
<dbReference type="Proteomes" id="UP000229730">
    <property type="component" value="Unassembled WGS sequence"/>
</dbReference>
<dbReference type="SUPFAM" id="SSF52540">
    <property type="entry name" value="P-loop containing nucleoside triphosphate hydrolases"/>
    <property type="match status" value="1"/>
</dbReference>
<evidence type="ECO:0000313" key="2">
    <source>
        <dbReference type="Proteomes" id="UP000229730"/>
    </source>
</evidence>
<organism evidence="1 2">
    <name type="scientific">Paremcibacter congregatus</name>
    <dbReference type="NCBI Taxonomy" id="2043170"/>
    <lineage>
        <taxon>Bacteria</taxon>
        <taxon>Pseudomonadati</taxon>
        <taxon>Pseudomonadota</taxon>
        <taxon>Alphaproteobacteria</taxon>
        <taxon>Emcibacterales</taxon>
        <taxon>Emcibacteraceae</taxon>
        <taxon>Paremcibacter</taxon>
    </lineage>
</organism>
<comment type="caution">
    <text evidence="1">The sequence shown here is derived from an EMBL/GenBank/DDBJ whole genome shotgun (WGS) entry which is preliminary data.</text>
</comment>
<dbReference type="InterPro" id="IPR027417">
    <property type="entry name" value="P-loop_NTPase"/>
</dbReference>
<protein>
    <submittedName>
        <fullName evidence="1">DNA polymerase III subunit delta</fullName>
    </submittedName>
</protein>
<name>A0A2G4YVE4_9PROT</name>
<dbReference type="GO" id="GO:0006261">
    <property type="term" value="P:DNA-templated DNA replication"/>
    <property type="evidence" value="ECO:0007669"/>
    <property type="project" value="TreeGrafter"/>
</dbReference>
<dbReference type="InParanoid" id="A0A2G4YVE4"/>
<dbReference type="Gene3D" id="3.40.50.300">
    <property type="entry name" value="P-loop containing nucleotide triphosphate hydrolases"/>
    <property type="match status" value="1"/>
</dbReference>
<gene>
    <name evidence="1" type="ORF">CRD36_06375</name>
</gene>
<dbReference type="OrthoDB" id="9811073at2"/>
<dbReference type="AlphaFoldDB" id="A0A2G4YVE4"/>
<dbReference type="FunCoup" id="A0A2G4YVE4">
    <property type="interactions" value="173"/>
</dbReference>
<reference evidence="1 2" key="1">
    <citation type="submission" date="2017-10" db="EMBL/GenBank/DDBJ databases">
        <title>Frigbacter circumglobatus gen. nov. sp. nov., isolated from sediment cultured in situ.</title>
        <authorList>
            <person name="Zhao Z."/>
        </authorList>
    </citation>
    <scope>NUCLEOTIDE SEQUENCE [LARGE SCALE GENOMIC DNA]</scope>
    <source>
        <strain evidence="1 2">ZYL</strain>
    </source>
</reference>
<evidence type="ECO:0000313" key="1">
    <source>
        <dbReference type="EMBL" id="PHZ86287.1"/>
    </source>
</evidence>
<sequence length="373" mass="40945">MSDIALEQGLGLGLDLQGHEEAEQMFLDAFNSDRLHHAWLVTGPRGIGKAALAHKMARFLMHNPPEANAGPSLFGDVLEKTPAESLNTDPYSGINKVITAGGHGDIVVIERTPDEKTGKMKAEIGVNNVRVLQNFFAKTSTEGGWRVAIVDSADEMNRNAANALLKSLEEPPKNALLILLAHAPGKLLPTITSRCRQMRLSPLPDQAVTAILSKQHPELSPDEVAGYAILSEGSPGYALKLVENQGLELYIQILENLAAMPWMNVPLAHKLADSLSLKKDEQKYVLFGELLTRFISRLTRHVAHLDQGGPSDASPVRPVLTGELELMAEMGRRISLDQWVDLWEKVSHKMGLINLDRKQVILNILTLLNQSLK</sequence>
<dbReference type="EMBL" id="PDEM01000009">
    <property type="protein sequence ID" value="PHZ86287.1"/>
    <property type="molecule type" value="Genomic_DNA"/>
</dbReference>
<dbReference type="NCBIfam" id="NF005677">
    <property type="entry name" value="PRK07471.1"/>
    <property type="match status" value="1"/>
</dbReference>
<dbReference type="PANTHER" id="PTHR11669:SF8">
    <property type="entry name" value="DNA POLYMERASE III SUBUNIT DELTA"/>
    <property type="match status" value="1"/>
</dbReference>